<organism evidence="4 5">
    <name type="scientific">Angustibacter luteus</name>
    <dbReference type="NCBI Taxonomy" id="658456"/>
    <lineage>
        <taxon>Bacteria</taxon>
        <taxon>Bacillati</taxon>
        <taxon>Actinomycetota</taxon>
        <taxon>Actinomycetes</taxon>
        <taxon>Kineosporiales</taxon>
        <taxon>Kineosporiaceae</taxon>
    </lineage>
</organism>
<name>A0ABW1JE21_9ACTN</name>
<reference evidence="5" key="1">
    <citation type="journal article" date="2019" name="Int. J. Syst. Evol. Microbiol.">
        <title>The Global Catalogue of Microorganisms (GCM) 10K type strain sequencing project: providing services to taxonomists for standard genome sequencing and annotation.</title>
        <authorList>
            <consortium name="The Broad Institute Genomics Platform"/>
            <consortium name="The Broad Institute Genome Sequencing Center for Infectious Disease"/>
            <person name="Wu L."/>
            <person name="Ma J."/>
        </authorList>
    </citation>
    <scope>NUCLEOTIDE SEQUENCE [LARGE SCALE GENOMIC DNA]</scope>
    <source>
        <strain evidence="5">KACC 14249</strain>
    </source>
</reference>
<evidence type="ECO:0000256" key="2">
    <source>
        <dbReference type="PROSITE-ProRule" id="PRU00335"/>
    </source>
</evidence>
<dbReference type="SUPFAM" id="SSF46689">
    <property type="entry name" value="Homeodomain-like"/>
    <property type="match status" value="1"/>
</dbReference>
<dbReference type="SUPFAM" id="SSF48498">
    <property type="entry name" value="Tetracyclin repressor-like, C-terminal domain"/>
    <property type="match status" value="1"/>
</dbReference>
<feature type="domain" description="HTH tetR-type" evidence="3">
    <location>
        <begin position="22"/>
        <end position="81"/>
    </location>
</feature>
<evidence type="ECO:0000313" key="5">
    <source>
        <dbReference type="Proteomes" id="UP001596189"/>
    </source>
</evidence>
<dbReference type="InterPro" id="IPR009057">
    <property type="entry name" value="Homeodomain-like_sf"/>
</dbReference>
<evidence type="ECO:0000259" key="3">
    <source>
        <dbReference type="PROSITE" id="PS50977"/>
    </source>
</evidence>
<proteinExistence type="predicted"/>
<dbReference type="PROSITE" id="PS50977">
    <property type="entry name" value="HTH_TETR_2"/>
    <property type="match status" value="1"/>
</dbReference>
<dbReference type="PANTHER" id="PTHR30055:SF160">
    <property type="entry name" value="TRANSCRIPTIONAL REGULATORY PROTEIN (PROBABLY ASNC-FAMILY)-RELATED"/>
    <property type="match status" value="1"/>
</dbReference>
<sequence>MQEGARTSSPDGRRQRWVEHRRERRQEFVQGALAAVRQHGADTGLDEVAASVGVSKSVVYRHFADREDLFGAVLDAIADDVLMPRILGALGEAAQATSEQLSLDADTVRRVVRAFIAVVDEEPQLYRFALARASSGLDGDFVASTERQIAQALSALLGDRLRELGRDSGGAEVWAFGVVGMVQLATQRWFDQRSMTADALADYLTVLATGGLSGVLSPP</sequence>
<feature type="DNA-binding region" description="H-T-H motif" evidence="2">
    <location>
        <begin position="44"/>
        <end position="63"/>
    </location>
</feature>
<dbReference type="Gene3D" id="1.10.357.10">
    <property type="entry name" value="Tetracycline Repressor, domain 2"/>
    <property type="match status" value="1"/>
</dbReference>
<dbReference type="Pfam" id="PF00440">
    <property type="entry name" value="TetR_N"/>
    <property type="match status" value="1"/>
</dbReference>
<dbReference type="Proteomes" id="UP001596189">
    <property type="component" value="Unassembled WGS sequence"/>
</dbReference>
<dbReference type="PANTHER" id="PTHR30055">
    <property type="entry name" value="HTH-TYPE TRANSCRIPTIONAL REGULATOR RUTR"/>
    <property type="match status" value="1"/>
</dbReference>
<dbReference type="InterPro" id="IPR050109">
    <property type="entry name" value="HTH-type_TetR-like_transc_reg"/>
</dbReference>
<dbReference type="InterPro" id="IPR036271">
    <property type="entry name" value="Tet_transcr_reg_TetR-rel_C_sf"/>
</dbReference>
<keyword evidence="5" id="KW-1185">Reference proteome</keyword>
<protein>
    <submittedName>
        <fullName evidence="4">TetR/AcrR family transcriptional regulator</fullName>
    </submittedName>
</protein>
<dbReference type="Pfam" id="PF19344">
    <property type="entry name" value="TetR_C_32"/>
    <property type="match status" value="1"/>
</dbReference>
<keyword evidence="1 2" id="KW-0238">DNA-binding</keyword>
<dbReference type="InterPro" id="IPR001647">
    <property type="entry name" value="HTH_TetR"/>
</dbReference>
<dbReference type="InterPro" id="IPR045823">
    <property type="entry name" value="TetR_C_32"/>
</dbReference>
<evidence type="ECO:0000256" key="1">
    <source>
        <dbReference type="ARBA" id="ARBA00023125"/>
    </source>
</evidence>
<evidence type="ECO:0000313" key="4">
    <source>
        <dbReference type="EMBL" id="MFC6007536.1"/>
    </source>
</evidence>
<comment type="caution">
    <text evidence="4">The sequence shown here is derived from an EMBL/GenBank/DDBJ whole genome shotgun (WGS) entry which is preliminary data.</text>
</comment>
<accession>A0ABW1JE21</accession>
<dbReference type="RefSeq" id="WP_345716330.1">
    <property type="nucleotide sequence ID" value="NZ_BAABFP010000004.1"/>
</dbReference>
<dbReference type="EMBL" id="JBHSRD010000003">
    <property type="protein sequence ID" value="MFC6007536.1"/>
    <property type="molecule type" value="Genomic_DNA"/>
</dbReference>
<gene>
    <name evidence="4" type="ORF">ACFQDO_10390</name>
</gene>